<dbReference type="Proteomes" id="UP000306552">
    <property type="component" value="Unassembled WGS sequence"/>
</dbReference>
<evidence type="ECO:0000313" key="6">
    <source>
        <dbReference type="EMBL" id="TKS56842.1"/>
    </source>
</evidence>
<gene>
    <name evidence="6" type="ORF">FCN74_06810</name>
</gene>
<sequence>MSLYLPIIAVFLGFFIALKVKSHSKYLNLLLAFSGGFLLAVTVVTLLPDIYKAQNDLIGIFILIGIVMQLVLEFFSKGAEHGHVHFEQKGNTFPLLLFISLSIHSFFEGFPTHQHSDLLIGILVHKIPVAIIVSSFLLSTQLSKTKLIVFLILFSIMTPLGSLVHIVFEQDLGHIKVWVEAIVVGILLHIASTILFETSKDHQFNYKKFISILIGMGLAVVQMLF</sequence>
<name>A0A4U5TS48_9FLAO</name>
<reference evidence="6 7" key="1">
    <citation type="submission" date="2019-04" db="EMBL/GenBank/DDBJ databases">
        <title>Psychroflexus halotolerans sp. nov., isolated from a marine solar saltern.</title>
        <authorList>
            <person name="Feng X."/>
        </authorList>
    </citation>
    <scope>NUCLEOTIDE SEQUENCE [LARGE SCALE GENOMIC DNA]</scope>
    <source>
        <strain evidence="6 7">WDS2C27</strain>
    </source>
</reference>
<comment type="caution">
    <text evidence="6">The sequence shown here is derived from an EMBL/GenBank/DDBJ whole genome shotgun (WGS) entry which is preliminary data.</text>
</comment>
<evidence type="ECO:0000256" key="1">
    <source>
        <dbReference type="ARBA" id="ARBA00004141"/>
    </source>
</evidence>
<accession>A0A4U5TS48</accession>
<dbReference type="InterPro" id="IPR003689">
    <property type="entry name" value="ZIP"/>
</dbReference>
<dbReference type="EMBL" id="SWMU01000002">
    <property type="protein sequence ID" value="TKS56842.1"/>
    <property type="molecule type" value="Genomic_DNA"/>
</dbReference>
<feature type="transmembrane region" description="Helical" evidence="5">
    <location>
        <begin position="29"/>
        <end position="51"/>
    </location>
</feature>
<keyword evidence="7" id="KW-1185">Reference proteome</keyword>
<evidence type="ECO:0000256" key="3">
    <source>
        <dbReference type="ARBA" id="ARBA00022989"/>
    </source>
</evidence>
<keyword evidence="4 5" id="KW-0472">Membrane</keyword>
<feature type="transmembrane region" description="Helical" evidence="5">
    <location>
        <begin position="6"/>
        <end position="22"/>
    </location>
</feature>
<keyword evidence="2 5" id="KW-0812">Transmembrane</keyword>
<dbReference type="GO" id="GO:0005385">
    <property type="term" value="F:zinc ion transmembrane transporter activity"/>
    <property type="evidence" value="ECO:0007669"/>
    <property type="project" value="TreeGrafter"/>
</dbReference>
<dbReference type="PANTHER" id="PTHR11040">
    <property type="entry name" value="ZINC/IRON TRANSPORTER"/>
    <property type="match status" value="1"/>
</dbReference>
<protein>
    <submittedName>
        <fullName evidence="6">ZIP family metal transporter</fullName>
    </submittedName>
</protein>
<dbReference type="AlphaFoldDB" id="A0A4U5TS48"/>
<feature type="transmembrane region" description="Helical" evidence="5">
    <location>
        <begin position="95"/>
        <end position="112"/>
    </location>
</feature>
<feature type="transmembrane region" description="Helical" evidence="5">
    <location>
        <begin position="208"/>
        <end position="224"/>
    </location>
</feature>
<comment type="subcellular location">
    <subcellularLocation>
        <location evidence="1">Membrane</location>
        <topology evidence="1">Multi-pass membrane protein</topology>
    </subcellularLocation>
</comment>
<feature type="transmembrane region" description="Helical" evidence="5">
    <location>
        <begin position="57"/>
        <end position="75"/>
    </location>
</feature>
<dbReference type="GO" id="GO:0016020">
    <property type="term" value="C:membrane"/>
    <property type="evidence" value="ECO:0007669"/>
    <property type="project" value="UniProtKB-SubCell"/>
</dbReference>
<evidence type="ECO:0000256" key="5">
    <source>
        <dbReference type="SAM" id="Phobius"/>
    </source>
</evidence>
<dbReference type="Pfam" id="PF02535">
    <property type="entry name" value="Zip"/>
    <property type="match status" value="1"/>
</dbReference>
<feature type="transmembrane region" description="Helical" evidence="5">
    <location>
        <begin position="118"/>
        <end position="138"/>
    </location>
</feature>
<evidence type="ECO:0000256" key="2">
    <source>
        <dbReference type="ARBA" id="ARBA00022692"/>
    </source>
</evidence>
<feature type="transmembrane region" description="Helical" evidence="5">
    <location>
        <begin position="174"/>
        <end position="196"/>
    </location>
</feature>
<keyword evidence="3 5" id="KW-1133">Transmembrane helix</keyword>
<evidence type="ECO:0000256" key="4">
    <source>
        <dbReference type="ARBA" id="ARBA00023136"/>
    </source>
</evidence>
<organism evidence="6 7">
    <name type="scientific">Mesohalobacter halotolerans</name>
    <dbReference type="NCBI Taxonomy" id="1883405"/>
    <lineage>
        <taxon>Bacteria</taxon>
        <taxon>Pseudomonadati</taxon>
        <taxon>Bacteroidota</taxon>
        <taxon>Flavobacteriia</taxon>
        <taxon>Flavobacteriales</taxon>
        <taxon>Flavobacteriaceae</taxon>
        <taxon>Mesohalobacter</taxon>
    </lineage>
</organism>
<dbReference type="PANTHER" id="PTHR11040:SF44">
    <property type="entry name" value="PROTEIN ZNTC-RELATED"/>
    <property type="match status" value="1"/>
</dbReference>
<evidence type="ECO:0000313" key="7">
    <source>
        <dbReference type="Proteomes" id="UP000306552"/>
    </source>
</evidence>
<proteinExistence type="predicted"/>
<dbReference type="OrthoDB" id="654481at2"/>
<feature type="transmembrane region" description="Helical" evidence="5">
    <location>
        <begin position="147"/>
        <end position="168"/>
    </location>
</feature>